<evidence type="ECO:0000313" key="1">
    <source>
        <dbReference type="EMBL" id="JAD82678.1"/>
    </source>
</evidence>
<proteinExistence type="predicted"/>
<reference evidence="1" key="1">
    <citation type="submission" date="2014-09" db="EMBL/GenBank/DDBJ databases">
        <authorList>
            <person name="Magalhaes I.L.F."/>
            <person name="Oliveira U."/>
            <person name="Santos F.R."/>
            <person name="Vidigal T.H.D.A."/>
            <person name="Brescovit A.D."/>
            <person name="Santos A.J."/>
        </authorList>
    </citation>
    <scope>NUCLEOTIDE SEQUENCE</scope>
    <source>
        <tissue evidence="1">Shoot tissue taken approximately 20 cm above the soil surface</tissue>
    </source>
</reference>
<dbReference type="EMBL" id="GBRH01215217">
    <property type="protein sequence ID" value="JAD82678.1"/>
    <property type="molecule type" value="Transcribed_RNA"/>
</dbReference>
<name>A0A0A9D7L9_ARUDO</name>
<dbReference type="AlphaFoldDB" id="A0A0A9D7L9"/>
<sequence>MQLMSSVVCMVTSLWRHLLWMSMQGVGRLRKLMQYFLIWNIRMSSYGMQ</sequence>
<accession>A0A0A9D7L9</accession>
<reference evidence="1" key="2">
    <citation type="journal article" date="2015" name="Data Brief">
        <title>Shoot transcriptome of the giant reed, Arundo donax.</title>
        <authorList>
            <person name="Barrero R.A."/>
            <person name="Guerrero F.D."/>
            <person name="Moolhuijzen P."/>
            <person name="Goolsby J.A."/>
            <person name="Tidwell J."/>
            <person name="Bellgard S.E."/>
            <person name="Bellgard M.I."/>
        </authorList>
    </citation>
    <scope>NUCLEOTIDE SEQUENCE</scope>
    <source>
        <tissue evidence="1">Shoot tissue taken approximately 20 cm above the soil surface</tissue>
    </source>
</reference>
<protein>
    <submittedName>
        <fullName evidence="1">Uncharacterized protein</fullName>
    </submittedName>
</protein>
<organism evidence="1">
    <name type="scientific">Arundo donax</name>
    <name type="common">Giant reed</name>
    <name type="synonym">Donax arundinaceus</name>
    <dbReference type="NCBI Taxonomy" id="35708"/>
    <lineage>
        <taxon>Eukaryota</taxon>
        <taxon>Viridiplantae</taxon>
        <taxon>Streptophyta</taxon>
        <taxon>Embryophyta</taxon>
        <taxon>Tracheophyta</taxon>
        <taxon>Spermatophyta</taxon>
        <taxon>Magnoliopsida</taxon>
        <taxon>Liliopsida</taxon>
        <taxon>Poales</taxon>
        <taxon>Poaceae</taxon>
        <taxon>PACMAD clade</taxon>
        <taxon>Arundinoideae</taxon>
        <taxon>Arundineae</taxon>
        <taxon>Arundo</taxon>
    </lineage>
</organism>